<dbReference type="InterPro" id="IPR036058">
    <property type="entry name" value="Kazal_dom_sf"/>
</dbReference>
<dbReference type="PANTHER" id="PTHR21312">
    <property type="entry name" value="SERINE PROTEASE INHIBITOR"/>
    <property type="match status" value="1"/>
</dbReference>
<dbReference type="GO" id="GO:0004867">
    <property type="term" value="F:serine-type endopeptidase inhibitor activity"/>
    <property type="evidence" value="ECO:0007669"/>
    <property type="project" value="UniProtKB-KW"/>
</dbReference>
<dbReference type="SMART" id="SM00280">
    <property type="entry name" value="KAZAL"/>
    <property type="match status" value="1"/>
</dbReference>
<evidence type="ECO:0000313" key="8">
    <source>
        <dbReference type="Proteomes" id="UP000002280"/>
    </source>
</evidence>
<dbReference type="PANTHER" id="PTHR21312:SF28">
    <property type="entry name" value="OVOINHIBITOR-RELATED"/>
    <property type="match status" value="1"/>
</dbReference>
<dbReference type="GeneTree" id="ENSGT00990000204698"/>
<dbReference type="HOGENOM" id="CLU_169765_2_1_1"/>
<evidence type="ECO:0000256" key="2">
    <source>
        <dbReference type="ARBA" id="ARBA00022525"/>
    </source>
</evidence>
<evidence type="ECO:0000256" key="1">
    <source>
        <dbReference type="ARBA" id="ARBA00004613"/>
    </source>
</evidence>
<evidence type="ECO:0000259" key="6">
    <source>
        <dbReference type="PROSITE" id="PS51465"/>
    </source>
</evidence>
<keyword evidence="2" id="KW-0964">Secreted</keyword>
<reference evidence="7 8" key="1">
    <citation type="journal article" date="2007" name="Nature">
        <title>Genome of the marsupial Monodelphis domestica reveals innovation in non-coding sequences.</title>
        <authorList>
            <person name="Mikkelsen T.S."/>
            <person name="Wakefield M.J."/>
            <person name="Aken B."/>
            <person name="Amemiya C.T."/>
            <person name="Chang J.L."/>
            <person name="Duke S."/>
            <person name="Garber M."/>
            <person name="Gentles A.J."/>
            <person name="Goodstadt L."/>
            <person name="Heger A."/>
            <person name="Jurka J."/>
            <person name="Kamal M."/>
            <person name="Mauceli E."/>
            <person name="Searle S.M."/>
            <person name="Sharpe T."/>
            <person name="Baker M.L."/>
            <person name="Batzer M.A."/>
            <person name="Benos P.V."/>
            <person name="Belov K."/>
            <person name="Clamp M."/>
            <person name="Cook A."/>
            <person name="Cuff J."/>
            <person name="Das R."/>
            <person name="Davidow L."/>
            <person name="Deakin J.E."/>
            <person name="Fazzari M.J."/>
            <person name="Glass J.L."/>
            <person name="Grabherr M."/>
            <person name="Greally J.M."/>
            <person name="Gu W."/>
            <person name="Hore T.A."/>
            <person name="Huttley G.A."/>
            <person name="Kleber M."/>
            <person name="Jirtle R.L."/>
            <person name="Koina E."/>
            <person name="Lee J.T."/>
            <person name="Mahony S."/>
            <person name="Marra M.A."/>
            <person name="Miller R.D."/>
            <person name="Nicholls R.D."/>
            <person name="Oda M."/>
            <person name="Papenfuss A.T."/>
            <person name="Parra Z.E."/>
            <person name="Pollock D.D."/>
            <person name="Ray D.A."/>
            <person name="Schein J.E."/>
            <person name="Speed T.P."/>
            <person name="Thompson K."/>
            <person name="VandeBerg J.L."/>
            <person name="Wade C.M."/>
            <person name="Walker J.A."/>
            <person name="Waters P.D."/>
            <person name="Webber C."/>
            <person name="Weidman J.R."/>
            <person name="Xie X."/>
            <person name="Zody M.C."/>
            <person name="Baldwin J."/>
            <person name="Abdouelleil A."/>
            <person name="Abdulkadir J."/>
            <person name="Abebe A."/>
            <person name="Abera B."/>
            <person name="Abreu J."/>
            <person name="Acer S.C."/>
            <person name="Aftuck L."/>
            <person name="Alexander A."/>
            <person name="An P."/>
            <person name="Anderson E."/>
            <person name="Anderson S."/>
            <person name="Arachi H."/>
            <person name="Azer M."/>
            <person name="Bachantsang P."/>
            <person name="Barry A."/>
            <person name="Bayul T."/>
            <person name="Berlin A."/>
            <person name="Bessette D."/>
            <person name="Bloom T."/>
            <person name="Bloom T."/>
            <person name="Boguslavskiy L."/>
            <person name="Bonnet C."/>
            <person name="Boukhgalter B."/>
            <person name="Bourzgui I."/>
            <person name="Brown A."/>
            <person name="Cahill P."/>
            <person name="Channer S."/>
            <person name="Cheshatsang Y."/>
            <person name="Chuda L."/>
            <person name="Citroen M."/>
            <person name="Collymore A."/>
            <person name="Cooke P."/>
            <person name="Costello M."/>
            <person name="D'Aco K."/>
            <person name="Daza R."/>
            <person name="De Haan G."/>
            <person name="DeGray S."/>
            <person name="DeMaso C."/>
            <person name="Dhargay N."/>
            <person name="Dooley K."/>
            <person name="Dooley E."/>
            <person name="Doricent M."/>
            <person name="Dorje P."/>
            <person name="Dorjee K."/>
            <person name="Dupes A."/>
            <person name="Elong R."/>
            <person name="Falk J."/>
            <person name="Farina A."/>
            <person name="Faro S."/>
            <person name="Ferguson D."/>
            <person name="Fisher S."/>
            <person name="Foley C.D."/>
            <person name="Franke A."/>
            <person name="Friedrich D."/>
            <person name="Gadbois L."/>
            <person name="Gearin G."/>
            <person name="Gearin C.R."/>
            <person name="Giannoukos G."/>
            <person name="Goode T."/>
            <person name="Graham J."/>
            <person name="Grandbois E."/>
            <person name="Grewal S."/>
            <person name="Gyaltsen K."/>
            <person name="Hafez N."/>
            <person name="Hagos B."/>
            <person name="Hall J."/>
            <person name="Henson C."/>
            <person name="Hollinger A."/>
            <person name="Honan T."/>
            <person name="Huard M.D."/>
            <person name="Hughes L."/>
            <person name="Hurhula B."/>
            <person name="Husby M.E."/>
            <person name="Kamat A."/>
            <person name="Kanga B."/>
            <person name="Kashin S."/>
            <person name="Khazanovich D."/>
            <person name="Kisner P."/>
            <person name="Lance K."/>
            <person name="Lara M."/>
            <person name="Lee W."/>
            <person name="Lennon N."/>
            <person name="Letendre F."/>
            <person name="LeVine R."/>
            <person name="Lipovsky A."/>
            <person name="Liu X."/>
            <person name="Liu J."/>
            <person name="Liu S."/>
            <person name="Lokyitsang T."/>
            <person name="Lokyitsang Y."/>
            <person name="Lubonja R."/>
            <person name="Lui A."/>
            <person name="MacDonald P."/>
            <person name="Magnisalis V."/>
            <person name="Maru K."/>
            <person name="Matthews C."/>
            <person name="McCusker W."/>
            <person name="McDonough S."/>
            <person name="Mehta T."/>
            <person name="Meldrim J."/>
            <person name="Meneus L."/>
            <person name="Mihai O."/>
            <person name="Mihalev A."/>
            <person name="Mihova T."/>
            <person name="Mittelman R."/>
            <person name="Mlenga V."/>
            <person name="Montmayeur A."/>
            <person name="Mulrain L."/>
            <person name="Navidi A."/>
            <person name="Naylor J."/>
            <person name="Negash T."/>
            <person name="Nguyen T."/>
            <person name="Nguyen N."/>
            <person name="Nicol R."/>
            <person name="Norbu C."/>
            <person name="Norbu N."/>
            <person name="Novod N."/>
            <person name="O'Neill B."/>
            <person name="Osman S."/>
            <person name="Markiewicz E."/>
            <person name="Oyono O.L."/>
            <person name="Patti C."/>
            <person name="Phunkhang P."/>
            <person name="Pierre F."/>
            <person name="Priest M."/>
            <person name="Raghuraman S."/>
            <person name="Rege F."/>
            <person name="Reyes R."/>
            <person name="Rise C."/>
            <person name="Rogov P."/>
            <person name="Ross K."/>
            <person name="Ryan E."/>
            <person name="Settipalli S."/>
            <person name="Shea T."/>
            <person name="Sherpa N."/>
            <person name="Shi L."/>
            <person name="Shih D."/>
            <person name="Sparrow T."/>
            <person name="Spaulding J."/>
            <person name="Stalker J."/>
            <person name="Stange-Thomann N."/>
            <person name="Stavropoulos S."/>
            <person name="Stone C."/>
            <person name="Strader C."/>
            <person name="Tesfaye S."/>
            <person name="Thomson T."/>
            <person name="Thoulutsang Y."/>
            <person name="Thoulutsang D."/>
            <person name="Topham K."/>
            <person name="Topping I."/>
            <person name="Tsamla T."/>
            <person name="Vassiliev H."/>
            <person name="Vo A."/>
            <person name="Wangchuk T."/>
            <person name="Wangdi T."/>
            <person name="Weiand M."/>
            <person name="Wilkinson J."/>
            <person name="Wilson A."/>
            <person name="Yadav S."/>
            <person name="Young G."/>
            <person name="Yu Q."/>
            <person name="Zembek L."/>
            <person name="Zhong D."/>
            <person name="Zimmer A."/>
            <person name="Zwirko Z."/>
            <person name="Jaffe D.B."/>
            <person name="Alvarez P."/>
            <person name="Brockman W."/>
            <person name="Butler J."/>
            <person name="Chin C."/>
            <person name="Gnerre S."/>
            <person name="MacCallum I."/>
            <person name="Graves J.A."/>
            <person name="Ponting C.P."/>
            <person name="Breen M."/>
            <person name="Samollow P.B."/>
            <person name="Lander E.S."/>
            <person name="Lindblad-Toh K."/>
        </authorList>
    </citation>
    <scope>NUCLEOTIDE SEQUENCE [LARGE SCALE GENOMIC DNA]</scope>
</reference>
<dbReference type="Pfam" id="PF00050">
    <property type="entry name" value="Kazal_1"/>
    <property type="match status" value="1"/>
</dbReference>
<dbReference type="MEROPS" id="I01.011"/>
<dbReference type="AlphaFoldDB" id="F7G594"/>
<dbReference type="SUPFAM" id="SSF100895">
    <property type="entry name" value="Kazal-type serine protease inhibitors"/>
    <property type="match status" value="1"/>
</dbReference>
<feature type="domain" description="Kazal-like" evidence="6">
    <location>
        <begin position="2"/>
        <end position="55"/>
    </location>
</feature>
<dbReference type="GO" id="GO:0005576">
    <property type="term" value="C:extracellular region"/>
    <property type="evidence" value="ECO:0007669"/>
    <property type="project" value="UniProtKB-SubCell"/>
</dbReference>
<reference evidence="7" key="3">
    <citation type="submission" date="2025-09" db="UniProtKB">
        <authorList>
            <consortium name="Ensembl"/>
        </authorList>
    </citation>
    <scope>IDENTIFICATION</scope>
</reference>
<dbReference type="CDD" id="cd01327">
    <property type="entry name" value="KAZAL_PSTI"/>
    <property type="match status" value="1"/>
</dbReference>
<dbReference type="PROSITE" id="PS51465">
    <property type="entry name" value="KAZAL_2"/>
    <property type="match status" value="1"/>
</dbReference>
<keyword evidence="4" id="KW-0722">Serine protease inhibitor</keyword>
<evidence type="ECO:0000256" key="3">
    <source>
        <dbReference type="ARBA" id="ARBA00022690"/>
    </source>
</evidence>
<dbReference type="PRINTS" id="PR00290">
    <property type="entry name" value="KAZALINHBTR"/>
</dbReference>
<name>F7G594_MONDO</name>
<sequence>DQTRDANCNYEFPGCPRNLEPVCGTDGNTYNNECLLCMENKKRDVPIRIQKDGPC</sequence>
<protein>
    <recommendedName>
        <fullName evidence="6">Kazal-like domain-containing protein</fullName>
    </recommendedName>
</protein>
<dbReference type="Gene3D" id="3.30.60.30">
    <property type="match status" value="1"/>
</dbReference>
<comment type="subcellular location">
    <subcellularLocation>
        <location evidence="1">Secreted</location>
    </subcellularLocation>
</comment>
<dbReference type="PROSITE" id="PS00282">
    <property type="entry name" value="KAZAL_1"/>
    <property type="match status" value="1"/>
</dbReference>
<dbReference type="Ensembl" id="ENSMODT00000006971.3">
    <property type="protein sequence ID" value="ENSMODP00000006833.3"/>
    <property type="gene ID" value="ENSMODG00000005519.4"/>
</dbReference>
<dbReference type="Bgee" id="ENSMODG00000005519">
    <property type="expression patterns" value="Expressed in spermatocyte and 14 other cell types or tissues"/>
</dbReference>
<dbReference type="InterPro" id="IPR001239">
    <property type="entry name" value="Prot_inh_Kazal-m"/>
</dbReference>
<evidence type="ECO:0000256" key="4">
    <source>
        <dbReference type="ARBA" id="ARBA00022900"/>
    </source>
</evidence>
<dbReference type="OMA" id="REAKCNN"/>
<keyword evidence="8" id="KW-1185">Reference proteome</keyword>
<evidence type="ECO:0000313" key="7">
    <source>
        <dbReference type="Ensembl" id="ENSMODP00000006833.3"/>
    </source>
</evidence>
<organism evidence="7 8">
    <name type="scientific">Monodelphis domestica</name>
    <name type="common">Gray short-tailed opossum</name>
    <dbReference type="NCBI Taxonomy" id="13616"/>
    <lineage>
        <taxon>Eukaryota</taxon>
        <taxon>Metazoa</taxon>
        <taxon>Chordata</taxon>
        <taxon>Craniata</taxon>
        <taxon>Vertebrata</taxon>
        <taxon>Euteleostomi</taxon>
        <taxon>Mammalia</taxon>
        <taxon>Metatheria</taxon>
        <taxon>Didelphimorphia</taxon>
        <taxon>Didelphidae</taxon>
        <taxon>Monodelphis</taxon>
    </lineage>
</organism>
<accession>F7G594</accession>
<keyword evidence="5" id="KW-1015">Disulfide bond</keyword>
<dbReference type="FunFam" id="3.30.60.30:FF:000031">
    <property type="entry name" value="Serine protease inhibitor Kazal-type 2"/>
    <property type="match status" value="1"/>
</dbReference>
<evidence type="ECO:0000256" key="5">
    <source>
        <dbReference type="ARBA" id="ARBA00023157"/>
    </source>
</evidence>
<dbReference type="InParanoid" id="F7G594"/>
<keyword evidence="3" id="KW-0646">Protease inhibitor</keyword>
<dbReference type="Proteomes" id="UP000002280">
    <property type="component" value="Chromosome 1"/>
</dbReference>
<reference evidence="7" key="2">
    <citation type="submission" date="2025-08" db="UniProtKB">
        <authorList>
            <consortium name="Ensembl"/>
        </authorList>
    </citation>
    <scope>IDENTIFICATION</scope>
</reference>
<proteinExistence type="predicted"/>
<dbReference type="InterPro" id="IPR002350">
    <property type="entry name" value="Kazal_dom"/>
</dbReference>